<name>A0A8J7LK87_9RHOB</name>
<dbReference type="AlphaFoldDB" id="A0A8J7LK87"/>
<evidence type="ECO:0008006" key="3">
    <source>
        <dbReference type="Google" id="ProtNLM"/>
    </source>
</evidence>
<evidence type="ECO:0000313" key="1">
    <source>
        <dbReference type="EMBL" id="MBI1493430.1"/>
    </source>
</evidence>
<dbReference type="Gene3D" id="2.60.120.620">
    <property type="entry name" value="q2cbj1_9rhob like domain"/>
    <property type="match status" value="1"/>
</dbReference>
<proteinExistence type="predicted"/>
<dbReference type="RefSeq" id="WP_228848262.1">
    <property type="nucleotide sequence ID" value="NZ_JADCKQ010000004.1"/>
</dbReference>
<protein>
    <recommendedName>
        <fullName evidence="3">Phytanoyl-CoA dioxygenase family protein</fullName>
    </recommendedName>
</protein>
<sequence>MRKVKASIQRLFDRAVKKALHESSIRSDELLAEKIARKINSKVQTKIRSDVNENFYPSSRAKRPIGHVYDEFSRGTNPFSLIQTCGIADVTDPIEKIVSLYNKYGIVKIRRLYSQEQSQELATNCENFSGLTTLDFNKVVKGEKKWAKGGAPVLHDDRFWPYAADKNLMKVLHGILGEKCFEFGSAVAVHYSARGLHRDYRPLVEDAKSDYSFMKPKKRIVRVLHYCADGGGAFGYIPFSHDQQKFTEATKRVGVKHDTAWFDEHRETVRQARTTKDFFAADNIERHISWAYADPGDVMVTNSAMLHCGEYLTGPRAFFVSSYAEANSDTVKRAAAPIKSDIGVNYHKFMLNCGFQGSQEVLDFVKERDAKAMEA</sequence>
<dbReference type="SUPFAM" id="SSF51197">
    <property type="entry name" value="Clavaminate synthase-like"/>
    <property type="match status" value="1"/>
</dbReference>
<evidence type="ECO:0000313" key="2">
    <source>
        <dbReference type="Proteomes" id="UP000640583"/>
    </source>
</evidence>
<dbReference type="Proteomes" id="UP000640583">
    <property type="component" value="Unassembled WGS sequence"/>
</dbReference>
<organism evidence="1 2">
    <name type="scientific">Halocynthiibacter styelae</name>
    <dbReference type="NCBI Taxonomy" id="2761955"/>
    <lineage>
        <taxon>Bacteria</taxon>
        <taxon>Pseudomonadati</taxon>
        <taxon>Pseudomonadota</taxon>
        <taxon>Alphaproteobacteria</taxon>
        <taxon>Rhodobacterales</taxon>
        <taxon>Paracoccaceae</taxon>
        <taxon>Halocynthiibacter</taxon>
    </lineage>
</organism>
<keyword evidence="2" id="KW-1185">Reference proteome</keyword>
<comment type="caution">
    <text evidence="1">The sequence shown here is derived from an EMBL/GenBank/DDBJ whole genome shotgun (WGS) entry which is preliminary data.</text>
</comment>
<reference evidence="1" key="1">
    <citation type="submission" date="2020-10" db="EMBL/GenBank/DDBJ databases">
        <title>Paenihalocynthiibacter styelae gen. nov., sp. nov., isolated from stalked sea squirt Styela clava.</title>
        <authorList>
            <person name="Kim Y.-O."/>
            <person name="Yoon J.-H."/>
        </authorList>
    </citation>
    <scope>NUCLEOTIDE SEQUENCE</scope>
    <source>
        <strain evidence="1">MYP1-1</strain>
    </source>
</reference>
<accession>A0A8J7LK87</accession>
<dbReference type="EMBL" id="JADCKQ010000004">
    <property type="protein sequence ID" value="MBI1493430.1"/>
    <property type="molecule type" value="Genomic_DNA"/>
</dbReference>
<gene>
    <name evidence="1" type="ORF">H1D41_07270</name>
</gene>